<gene>
    <name evidence="1" type="ORF">JFN90_20670</name>
</gene>
<proteinExistence type="predicted"/>
<name>A0ABS0YYH7_9BACT</name>
<dbReference type="EMBL" id="JAEMHK010000020">
    <property type="protein sequence ID" value="MBJ6802550.1"/>
    <property type="molecule type" value="Genomic_DNA"/>
</dbReference>
<protein>
    <submittedName>
        <fullName evidence="1">DUF3553 domain-containing protein</fullName>
    </submittedName>
</protein>
<keyword evidence="2" id="KW-1185">Reference proteome</keyword>
<sequence length="87" mass="9592">MSIKRGDVISHCGASQWGVGKVTEVCATWVAIHFNDGIVRKIVSSHLEDLHPADPKSFVPQAVVEQKLPHRALVPKEKKTTRKAVAR</sequence>
<comment type="caution">
    <text evidence="1">The sequence shown here is derived from an EMBL/GenBank/DDBJ whole genome shotgun (WGS) entry which is preliminary data.</text>
</comment>
<dbReference type="RefSeq" id="WP_199397014.1">
    <property type="nucleotide sequence ID" value="NZ_JAEMHK010000020.1"/>
</dbReference>
<evidence type="ECO:0000313" key="1">
    <source>
        <dbReference type="EMBL" id="MBJ6802550.1"/>
    </source>
</evidence>
<reference evidence="1 2" key="1">
    <citation type="submission" date="2020-12" db="EMBL/GenBank/DDBJ databases">
        <title>Geomonas sp. Red259, isolated from paddy soil.</title>
        <authorList>
            <person name="Xu Z."/>
            <person name="Zhang Z."/>
            <person name="Masuda Y."/>
            <person name="Itoh H."/>
            <person name="Senoo K."/>
        </authorList>
    </citation>
    <scope>NUCLEOTIDE SEQUENCE [LARGE SCALE GENOMIC DNA]</scope>
    <source>
        <strain evidence="1 2">Red259</strain>
    </source>
</reference>
<evidence type="ECO:0000313" key="2">
    <source>
        <dbReference type="Proteomes" id="UP000641025"/>
    </source>
</evidence>
<dbReference type="Proteomes" id="UP000641025">
    <property type="component" value="Unassembled WGS sequence"/>
</dbReference>
<accession>A0ABS0YYH7</accession>
<organism evidence="1 2">
    <name type="scientific">Geomonas propionica</name>
    <dbReference type="NCBI Taxonomy" id="2798582"/>
    <lineage>
        <taxon>Bacteria</taxon>
        <taxon>Pseudomonadati</taxon>
        <taxon>Thermodesulfobacteriota</taxon>
        <taxon>Desulfuromonadia</taxon>
        <taxon>Geobacterales</taxon>
        <taxon>Geobacteraceae</taxon>
        <taxon>Geomonas</taxon>
    </lineage>
</organism>